<dbReference type="PATRIC" id="fig|665952.3.peg.3138"/>
<dbReference type="HOGENOM" id="CLU_035032_1_2_9"/>
<dbReference type="PANTHER" id="PTHR30012:SF0">
    <property type="entry name" value="TYPE II SECRETION SYSTEM PROTEIN F-RELATED"/>
    <property type="match status" value="1"/>
</dbReference>
<dbReference type="EMBL" id="ACWF01000156">
    <property type="protein sequence ID" value="EHL73676.1"/>
    <property type="molecule type" value="Genomic_DNA"/>
</dbReference>
<feature type="transmembrane region" description="Helical" evidence="7">
    <location>
        <begin position="89"/>
        <end position="107"/>
    </location>
</feature>
<feature type="transmembrane region" description="Helical" evidence="7">
    <location>
        <begin position="289"/>
        <end position="311"/>
    </location>
</feature>
<keyword evidence="6 7" id="KW-0472">Membrane</keyword>
<evidence type="ECO:0000256" key="6">
    <source>
        <dbReference type="ARBA" id="ARBA00023136"/>
    </source>
</evidence>
<evidence type="ECO:0000256" key="2">
    <source>
        <dbReference type="ARBA" id="ARBA00005745"/>
    </source>
</evidence>
<evidence type="ECO:0000313" key="9">
    <source>
        <dbReference type="EMBL" id="EHL73676.1"/>
    </source>
</evidence>
<gene>
    <name evidence="9" type="ORF">HMPREF1015_00252</name>
</gene>
<keyword evidence="4 7" id="KW-0812">Transmembrane</keyword>
<evidence type="ECO:0000256" key="4">
    <source>
        <dbReference type="ARBA" id="ARBA00022692"/>
    </source>
</evidence>
<reference evidence="9 10" key="1">
    <citation type="submission" date="2011-09" db="EMBL/GenBank/DDBJ databases">
        <title>The Genome Sequence of Bacillus smithii 7_3_47FAA.</title>
        <authorList>
            <consortium name="The Broad Institute Genome Sequencing Platform"/>
            <person name="Earl A."/>
            <person name="Ward D."/>
            <person name="Feldgarden M."/>
            <person name="Gevers D."/>
            <person name="Daigneault M."/>
            <person name="Strauss J."/>
            <person name="Allen-Vercoe E."/>
            <person name="Young S.K."/>
            <person name="Zeng Q."/>
            <person name="Gargeya S."/>
            <person name="Fitzgerald M."/>
            <person name="Haas B."/>
            <person name="Abouelleil A."/>
            <person name="Alvarado L."/>
            <person name="Arachchi H.M."/>
            <person name="Berlin A."/>
            <person name="Brown A."/>
            <person name="Chapman S.B."/>
            <person name="Chen Z."/>
            <person name="Dunbar C."/>
            <person name="Freedman E."/>
            <person name="Gearin G."/>
            <person name="Goldberg J."/>
            <person name="Griggs A."/>
            <person name="Gujja S."/>
            <person name="Heiman D."/>
            <person name="Howarth C."/>
            <person name="Larson L."/>
            <person name="Lui A."/>
            <person name="MacDonald P.J.P."/>
            <person name="Montmayeur A."/>
            <person name="Murphy C."/>
            <person name="Neiman D."/>
            <person name="Pearson M."/>
            <person name="Priest M."/>
            <person name="Roberts A."/>
            <person name="Saif S."/>
            <person name="Shea T."/>
            <person name="Shenoy N."/>
            <person name="Sisk P."/>
            <person name="Stolte C."/>
            <person name="Sykes S."/>
            <person name="Wortman J."/>
            <person name="Nusbaum C."/>
            <person name="Birren B."/>
        </authorList>
    </citation>
    <scope>NUCLEOTIDE SEQUENCE [LARGE SCALE GENOMIC DNA]</scope>
    <source>
        <strain evidence="9 10">7_3_47FAA</strain>
    </source>
</reference>
<dbReference type="Pfam" id="PF00482">
    <property type="entry name" value="T2SSF"/>
    <property type="match status" value="2"/>
</dbReference>
<evidence type="ECO:0000256" key="1">
    <source>
        <dbReference type="ARBA" id="ARBA00004651"/>
    </source>
</evidence>
<sequence>MNEGFNIGDSLEFLFMNLYKRDQSTLQMATSQLKNGASLSQILQQLEFSSMVCLQVYFAERHGKLADTLLYAGNQLRKGNKTKEKMLKLLQYPAFLLFLLLIILFLLDQWILPRFKVLYSSIGFTASGSARFFMLFLQTAPSLIFFITIVGVTAVFLFLAYYSKQSPGRKGKLLLKLPFVRDYFTLYFTQIFSKEFSQLLSTGFAVNEILQIFHKQTVYPFFSYIANEINQELKQGSPFADVVKDLPFFDSHLAAMIRHGEKCGHLEQELKYFSHFCEQQLEKKIRKALAILQPAIFIIVGLSVISIYLSVMLPVFQMIESI</sequence>
<dbReference type="GO" id="GO:0005886">
    <property type="term" value="C:plasma membrane"/>
    <property type="evidence" value="ECO:0007669"/>
    <property type="project" value="UniProtKB-SubCell"/>
</dbReference>
<comment type="caution">
    <text evidence="9">The sequence shown here is derived from an EMBL/GenBank/DDBJ whole genome shotgun (WGS) entry which is preliminary data.</text>
</comment>
<comment type="similarity">
    <text evidence="2">Belongs to the GSP F family.</text>
</comment>
<keyword evidence="3" id="KW-1003">Cell membrane</keyword>
<dbReference type="InterPro" id="IPR047692">
    <property type="entry name" value="T4P_ComGB"/>
</dbReference>
<keyword evidence="10" id="KW-1185">Reference proteome</keyword>
<evidence type="ECO:0000256" key="3">
    <source>
        <dbReference type="ARBA" id="ARBA00022475"/>
    </source>
</evidence>
<dbReference type="InterPro" id="IPR003004">
    <property type="entry name" value="GspF/PilC"/>
</dbReference>
<protein>
    <recommendedName>
        <fullName evidence="8">Type II secretion system protein GspF domain-containing protein</fullName>
    </recommendedName>
</protein>
<dbReference type="PRINTS" id="PR00812">
    <property type="entry name" value="BCTERIALGSPF"/>
</dbReference>
<organism evidence="9 10">
    <name type="scientific">Bacillus smithii 7_3_47FAA</name>
    <dbReference type="NCBI Taxonomy" id="665952"/>
    <lineage>
        <taxon>Bacteria</taxon>
        <taxon>Bacillati</taxon>
        <taxon>Bacillota</taxon>
        <taxon>Bacilli</taxon>
        <taxon>Bacillales</taxon>
        <taxon>Bacillaceae</taxon>
        <taxon>Bacillus</taxon>
    </lineage>
</organism>
<name>G9QPN5_9BACI</name>
<feature type="domain" description="Type II secretion system protein GspF" evidence="8">
    <location>
        <begin position="192"/>
        <end position="314"/>
    </location>
</feature>
<dbReference type="InterPro" id="IPR042094">
    <property type="entry name" value="T2SS_GspF_sf"/>
</dbReference>
<keyword evidence="5 7" id="KW-1133">Transmembrane helix</keyword>
<dbReference type="PANTHER" id="PTHR30012">
    <property type="entry name" value="GENERAL SECRETION PATHWAY PROTEIN"/>
    <property type="match status" value="1"/>
</dbReference>
<accession>G9QPN5</accession>
<evidence type="ECO:0000256" key="5">
    <source>
        <dbReference type="ARBA" id="ARBA00022989"/>
    </source>
</evidence>
<evidence type="ECO:0000259" key="8">
    <source>
        <dbReference type="Pfam" id="PF00482"/>
    </source>
</evidence>
<dbReference type="AlphaFoldDB" id="G9QPN5"/>
<dbReference type="Gene3D" id="1.20.81.30">
    <property type="entry name" value="Type II secretion system (T2SS), domain F"/>
    <property type="match status" value="2"/>
</dbReference>
<comment type="subcellular location">
    <subcellularLocation>
        <location evidence="1">Cell membrane</location>
        <topology evidence="1">Multi-pass membrane protein</topology>
    </subcellularLocation>
</comment>
<dbReference type="Proteomes" id="UP000011747">
    <property type="component" value="Unassembled WGS sequence"/>
</dbReference>
<evidence type="ECO:0000313" key="10">
    <source>
        <dbReference type="Proteomes" id="UP000011747"/>
    </source>
</evidence>
<dbReference type="NCBIfam" id="NF041012">
    <property type="entry name" value="T4P_ComGB"/>
    <property type="match status" value="1"/>
</dbReference>
<feature type="domain" description="Type II secretion system protein GspF" evidence="8">
    <location>
        <begin position="4"/>
        <end position="107"/>
    </location>
</feature>
<proteinExistence type="inferred from homology"/>
<feature type="transmembrane region" description="Helical" evidence="7">
    <location>
        <begin position="143"/>
        <end position="162"/>
    </location>
</feature>
<evidence type="ECO:0000256" key="7">
    <source>
        <dbReference type="SAM" id="Phobius"/>
    </source>
</evidence>
<dbReference type="InterPro" id="IPR018076">
    <property type="entry name" value="T2SS_GspF_dom"/>
</dbReference>